<comment type="caution">
    <text evidence="9">The sequence shown here is derived from an EMBL/GenBank/DDBJ whole genome shotgun (WGS) entry which is preliminary data.</text>
</comment>
<evidence type="ECO:0000313" key="10">
    <source>
        <dbReference type="Proteomes" id="UP000321157"/>
    </source>
</evidence>
<evidence type="ECO:0000256" key="4">
    <source>
        <dbReference type="ARBA" id="ARBA00023306"/>
    </source>
</evidence>
<dbReference type="PANTHER" id="PTHR34108:SF1">
    <property type="entry name" value="SEPTUM SITE-DETERMINING PROTEIN MINC"/>
    <property type="match status" value="1"/>
</dbReference>
<gene>
    <name evidence="6 9" type="primary">minC</name>
    <name evidence="9" type="ORF">ADA01nite_05000</name>
</gene>
<comment type="subunit">
    <text evidence="5 6">Interacts with MinD and FtsZ.</text>
</comment>
<evidence type="ECO:0000256" key="1">
    <source>
        <dbReference type="ARBA" id="ARBA00006291"/>
    </source>
</evidence>
<name>A0A511V298_9BACL</name>
<dbReference type="HAMAP" id="MF_00267">
    <property type="entry name" value="MinC"/>
    <property type="match status" value="1"/>
</dbReference>
<dbReference type="SUPFAM" id="SSF63848">
    <property type="entry name" value="Cell-division inhibitor MinC, C-terminal domain"/>
    <property type="match status" value="1"/>
</dbReference>
<dbReference type="GO" id="GO:1901891">
    <property type="term" value="P:regulation of cell septum assembly"/>
    <property type="evidence" value="ECO:0007669"/>
    <property type="project" value="InterPro"/>
</dbReference>
<proteinExistence type="inferred from homology"/>
<dbReference type="NCBIfam" id="TIGR01222">
    <property type="entry name" value="minC"/>
    <property type="match status" value="1"/>
</dbReference>
<dbReference type="InterPro" id="IPR055219">
    <property type="entry name" value="MinC_N_1"/>
</dbReference>
<dbReference type="Pfam" id="PF22642">
    <property type="entry name" value="MinC_N_1"/>
    <property type="match status" value="1"/>
</dbReference>
<evidence type="ECO:0000259" key="7">
    <source>
        <dbReference type="Pfam" id="PF03775"/>
    </source>
</evidence>
<dbReference type="EMBL" id="BJXX01000019">
    <property type="protein sequence ID" value="GEN33040.1"/>
    <property type="molecule type" value="Genomic_DNA"/>
</dbReference>
<dbReference type="Proteomes" id="UP000321157">
    <property type="component" value="Unassembled WGS sequence"/>
</dbReference>
<keyword evidence="3 6" id="KW-0717">Septation</keyword>
<dbReference type="AlphaFoldDB" id="A0A511V298"/>
<dbReference type="Gene3D" id="3.30.160.540">
    <property type="match status" value="1"/>
</dbReference>
<evidence type="ECO:0000256" key="2">
    <source>
        <dbReference type="ARBA" id="ARBA00022618"/>
    </source>
</evidence>
<dbReference type="InterPro" id="IPR036145">
    <property type="entry name" value="MinC_C_sf"/>
</dbReference>
<protein>
    <recommendedName>
        <fullName evidence="6">Probable septum site-determining protein MinC</fullName>
    </recommendedName>
</protein>
<dbReference type="GO" id="GO:0000917">
    <property type="term" value="P:division septum assembly"/>
    <property type="evidence" value="ECO:0007669"/>
    <property type="project" value="UniProtKB-KW"/>
</dbReference>
<comment type="function">
    <text evidence="6">Cell division inhibitor that blocks the formation of polar Z ring septums. Rapidly oscillates between the poles of the cell to destabilize FtsZ filaments that have formed before they mature into polar Z rings. Prevents FtsZ polymerization.</text>
</comment>
<organism evidence="9 10">
    <name type="scientific">Aneurinibacillus danicus</name>
    <dbReference type="NCBI Taxonomy" id="267746"/>
    <lineage>
        <taxon>Bacteria</taxon>
        <taxon>Bacillati</taxon>
        <taxon>Bacillota</taxon>
        <taxon>Bacilli</taxon>
        <taxon>Bacillales</taxon>
        <taxon>Paenibacillaceae</taxon>
        <taxon>Aneurinibacillus group</taxon>
        <taxon>Aneurinibacillus</taxon>
    </lineage>
</organism>
<dbReference type="InterPro" id="IPR016098">
    <property type="entry name" value="CAP/MinC_C"/>
</dbReference>
<sequence length="226" mass="25174">MAMAKVKQNVVIKGTKEGLVFHLDDTCSFEQLLEELREKIEKSHQQILTGPVISIVVKLGMRYVSASQEQQIREILKRRGNLVVKTIESDVMLKEEALRDKLASQMRVYTRTVRSGQVIRHEGDLLLLGDINSGALVMCTGNIFVLGSLRGTAHAGCEGNKQCIIAAHEMLPTQVRIAGIINPVPDGQESEEMARMGFAYIANGRLAIEKMNQLHKIRPELGRFVI</sequence>
<keyword evidence="2 6" id="KW-0132">Cell division</keyword>
<dbReference type="InterPro" id="IPR013033">
    <property type="entry name" value="MinC"/>
</dbReference>
<reference evidence="9 10" key="1">
    <citation type="submission" date="2019-07" db="EMBL/GenBank/DDBJ databases">
        <title>Whole genome shotgun sequence of Aneurinibacillus danicus NBRC 102444.</title>
        <authorList>
            <person name="Hosoyama A."/>
            <person name="Uohara A."/>
            <person name="Ohji S."/>
            <person name="Ichikawa N."/>
        </authorList>
    </citation>
    <scope>NUCLEOTIDE SEQUENCE [LARGE SCALE GENOMIC DNA]</scope>
    <source>
        <strain evidence="9 10">NBRC 102444</strain>
    </source>
</reference>
<evidence type="ECO:0000256" key="3">
    <source>
        <dbReference type="ARBA" id="ARBA00023210"/>
    </source>
</evidence>
<feature type="domain" description="Septum site-determining protein MinC N-terminal" evidence="8">
    <location>
        <begin position="10"/>
        <end position="87"/>
    </location>
</feature>
<evidence type="ECO:0000256" key="6">
    <source>
        <dbReference type="HAMAP-Rule" id="MF_00267"/>
    </source>
</evidence>
<feature type="domain" description="Septum formation inhibitor MinC C-terminal" evidence="7">
    <location>
        <begin position="108"/>
        <end position="208"/>
    </location>
</feature>
<keyword evidence="4 6" id="KW-0131">Cell cycle</keyword>
<dbReference type="PANTHER" id="PTHR34108">
    <property type="entry name" value="SEPTUM SITE-DETERMINING PROTEIN MINC"/>
    <property type="match status" value="1"/>
</dbReference>
<dbReference type="Pfam" id="PF03775">
    <property type="entry name" value="MinC_C"/>
    <property type="match status" value="1"/>
</dbReference>
<comment type="similarity">
    <text evidence="1 6">Belongs to the MinC family.</text>
</comment>
<accession>A0A511V298</accession>
<evidence type="ECO:0000313" key="9">
    <source>
        <dbReference type="EMBL" id="GEN33040.1"/>
    </source>
</evidence>
<keyword evidence="10" id="KW-1185">Reference proteome</keyword>
<evidence type="ECO:0000256" key="5">
    <source>
        <dbReference type="ARBA" id="ARBA00046874"/>
    </source>
</evidence>
<dbReference type="GO" id="GO:0000902">
    <property type="term" value="P:cell morphogenesis"/>
    <property type="evidence" value="ECO:0007669"/>
    <property type="project" value="InterPro"/>
</dbReference>
<evidence type="ECO:0000259" key="8">
    <source>
        <dbReference type="Pfam" id="PF22642"/>
    </source>
</evidence>
<dbReference type="Gene3D" id="2.160.20.70">
    <property type="match status" value="1"/>
</dbReference>
<dbReference type="InterPro" id="IPR005526">
    <property type="entry name" value="Septum_form_inhib_MinC_C"/>
</dbReference>